<dbReference type="PANTHER" id="PTHR36302">
    <property type="entry name" value="BLR7088 PROTEIN"/>
    <property type="match status" value="1"/>
</dbReference>
<reference evidence="1 2" key="1">
    <citation type="submission" date="2020-08" db="EMBL/GenBank/DDBJ databases">
        <title>Genomic Encyclopedia of Type Strains, Phase III (KMG-III): the genomes of soil and plant-associated and newly described type strains.</title>
        <authorList>
            <person name="Whitman W."/>
        </authorList>
    </citation>
    <scope>NUCLEOTIDE SEQUENCE [LARGE SCALE GENOMIC DNA]</scope>
    <source>
        <strain evidence="1 2">CECT 7015</strain>
    </source>
</reference>
<evidence type="ECO:0000313" key="1">
    <source>
        <dbReference type="EMBL" id="MBB3149868.1"/>
    </source>
</evidence>
<dbReference type="Proteomes" id="UP000554520">
    <property type="component" value="Unassembled WGS sequence"/>
</dbReference>
<dbReference type="SUPFAM" id="SSF110087">
    <property type="entry name" value="DR1885-like metal-binding protein"/>
    <property type="match status" value="1"/>
</dbReference>
<organism evidence="1 2">
    <name type="scientific">Phyllobacterium trifolii</name>
    <dbReference type="NCBI Taxonomy" id="300193"/>
    <lineage>
        <taxon>Bacteria</taxon>
        <taxon>Pseudomonadati</taxon>
        <taxon>Pseudomonadota</taxon>
        <taxon>Alphaproteobacteria</taxon>
        <taxon>Hyphomicrobiales</taxon>
        <taxon>Phyllobacteriaceae</taxon>
        <taxon>Phyllobacterium</taxon>
    </lineage>
</organism>
<protein>
    <recommendedName>
        <fullName evidence="3">Copper chaperone PCu(A)C</fullName>
    </recommendedName>
</protein>
<keyword evidence="2" id="KW-1185">Reference proteome</keyword>
<evidence type="ECO:0008006" key="3">
    <source>
        <dbReference type="Google" id="ProtNLM"/>
    </source>
</evidence>
<gene>
    <name evidence="1" type="ORF">FHS21_006325</name>
</gene>
<sequence length="148" mass="15466">MNENIRRSTVLAGAALILATGGAEAHSYKLGSIAIGHLWTKPSGSGELDIFGPLFNTGSVPDRLISAASPIANEVEFVTEVDGGEQPLGRIELPPGKPVSLASWGAHIALKKLKGNPREGDMVSLTLKFEKAGTIDVEAAVEKLPSPE</sequence>
<name>A0A839UFD1_9HYPH</name>
<dbReference type="Gene3D" id="2.60.40.1890">
    <property type="entry name" value="PCu(A)C copper chaperone"/>
    <property type="match status" value="1"/>
</dbReference>
<accession>A0A839UFD1</accession>
<proteinExistence type="predicted"/>
<dbReference type="AlphaFoldDB" id="A0A839UFD1"/>
<comment type="caution">
    <text evidence="1">The sequence shown here is derived from an EMBL/GenBank/DDBJ whole genome shotgun (WGS) entry which is preliminary data.</text>
</comment>
<dbReference type="InterPro" id="IPR036182">
    <property type="entry name" value="PCuAC_sf"/>
</dbReference>
<dbReference type="EMBL" id="JACHXN010000047">
    <property type="protein sequence ID" value="MBB3149868.1"/>
    <property type="molecule type" value="Genomic_DNA"/>
</dbReference>
<dbReference type="RefSeq" id="WP_183665757.1">
    <property type="nucleotide sequence ID" value="NZ_JACHXN010000047.1"/>
</dbReference>
<dbReference type="InterPro" id="IPR007410">
    <property type="entry name" value="LpqE-like"/>
</dbReference>
<dbReference type="PANTHER" id="PTHR36302:SF1">
    <property type="entry name" value="COPPER CHAPERONE PCU(A)C"/>
    <property type="match status" value="1"/>
</dbReference>
<evidence type="ECO:0000313" key="2">
    <source>
        <dbReference type="Proteomes" id="UP000554520"/>
    </source>
</evidence>
<dbReference type="InterPro" id="IPR058248">
    <property type="entry name" value="Lxx211020-like"/>
</dbReference>
<dbReference type="Pfam" id="PF04314">
    <property type="entry name" value="PCuAC"/>
    <property type="match status" value="1"/>
</dbReference>